<evidence type="ECO:0000313" key="2">
    <source>
        <dbReference type="EMBL" id="KAK7407422.1"/>
    </source>
</evidence>
<sequence>MVCFVFEWLLYLGRMMDWCARVFTSRRGQMVYHNHKERVARLDHCSVTPEASSLWNAELMAAQILSYEKLISKGPVGDTMMVDQGKKKEQSVDKVIRCLSGWQKCLLGNSVGVGKGRFLGDGVCLSSDGACLGSESAYLGDKTACLGHKSPLSVIKCLFRQ</sequence>
<keyword evidence="1" id="KW-0732">Signal</keyword>
<feature type="signal peptide" evidence="1">
    <location>
        <begin position="1"/>
        <end position="15"/>
    </location>
</feature>
<dbReference type="EMBL" id="JAYMYS010000002">
    <property type="protein sequence ID" value="KAK7407422.1"/>
    <property type="molecule type" value="Genomic_DNA"/>
</dbReference>
<organism evidence="2 3">
    <name type="scientific">Psophocarpus tetragonolobus</name>
    <name type="common">Winged bean</name>
    <name type="synonym">Dolichos tetragonolobus</name>
    <dbReference type="NCBI Taxonomy" id="3891"/>
    <lineage>
        <taxon>Eukaryota</taxon>
        <taxon>Viridiplantae</taxon>
        <taxon>Streptophyta</taxon>
        <taxon>Embryophyta</taxon>
        <taxon>Tracheophyta</taxon>
        <taxon>Spermatophyta</taxon>
        <taxon>Magnoliopsida</taxon>
        <taxon>eudicotyledons</taxon>
        <taxon>Gunneridae</taxon>
        <taxon>Pentapetalae</taxon>
        <taxon>rosids</taxon>
        <taxon>fabids</taxon>
        <taxon>Fabales</taxon>
        <taxon>Fabaceae</taxon>
        <taxon>Papilionoideae</taxon>
        <taxon>50 kb inversion clade</taxon>
        <taxon>NPAAA clade</taxon>
        <taxon>indigoferoid/millettioid clade</taxon>
        <taxon>Phaseoleae</taxon>
        <taxon>Psophocarpus</taxon>
    </lineage>
</organism>
<name>A0AAN9XT56_PSOTE</name>
<accession>A0AAN9XT56</accession>
<gene>
    <name evidence="2" type="ORF">VNO78_09332</name>
</gene>
<dbReference type="Proteomes" id="UP001386955">
    <property type="component" value="Unassembled WGS sequence"/>
</dbReference>
<dbReference type="AlphaFoldDB" id="A0AAN9XT56"/>
<feature type="chain" id="PRO_5042997434" evidence="1">
    <location>
        <begin position="16"/>
        <end position="161"/>
    </location>
</feature>
<reference evidence="2 3" key="1">
    <citation type="submission" date="2024-01" db="EMBL/GenBank/DDBJ databases">
        <title>The genomes of 5 underutilized Papilionoideae crops provide insights into root nodulation and disease resistanc.</title>
        <authorList>
            <person name="Jiang F."/>
        </authorList>
    </citation>
    <scope>NUCLEOTIDE SEQUENCE [LARGE SCALE GENOMIC DNA]</scope>
    <source>
        <strain evidence="2">DUOXIRENSHENG_FW03</strain>
        <tissue evidence="2">Leaves</tissue>
    </source>
</reference>
<evidence type="ECO:0000313" key="3">
    <source>
        <dbReference type="Proteomes" id="UP001386955"/>
    </source>
</evidence>
<comment type="caution">
    <text evidence="2">The sequence shown here is derived from an EMBL/GenBank/DDBJ whole genome shotgun (WGS) entry which is preliminary data.</text>
</comment>
<protein>
    <submittedName>
        <fullName evidence="2">Uncharacterized protein</fullName>
    </submittedName>
</protein>
<evidence type="ECO:0000256" key="1">
    <source>
        <dbReference type="SAM" id="SignalP"/>
    </source>
</evidence>
<proteinExistence type="predicted"/>
<keyword evidence="3" id="KW-1185">Reference proteome</keyword>